<evidence type="ECO:0000313" key="3">
    <source>
        <dbReference type="Proteomes" id="UP001142055"/>
    </source>
</evidence>
<sequence length="160" mass="17674">MYKFILLSALFAVSYAYGGYGGYALNYPMYAAAAAGPLATHTRHYVSEYPVANRGYAYPTTVVSDSMPPPINFVARTYSSPVNVQHVHVASAGSYRATHSHDAPHVRVHTVTKPIIQELREIIAPQRIVRQQVLPVQENVQTIVARQAVPVLAGPRFQHF</sequence>
<keyword evidence="3" id="KW-1185">Reference proteome</keyword>
<comment type="caution">
    <text evidence="2">The sequence shown here is derived from an EMBL/GenBank/DDBJ whole genome shotgun (WGS) entry which is preliminary data.</text>
</comment>
<feature type="signal peptide" evidence="1">
    <location>
        <begin position="1"/>
        <end position="16"/>
    </location>
</feature>
<keyword evidence="1" id="KW-0732">Signal</keyword>
<organism evidence="2 3">
    <name type="scientific">Blomia tropicalis</name>
    <name type="common">Mite</name>
    <dbReference type="NCBI Taxonomy" id="40697"/>
    <lineage>
        <taxon>Eukaryota</taxon>
        <taxon>Metazoa</taxon>
        <taxon>Ecdysozoa</taxon>
        <taxon>Arthropoda</taxon>
        <taxon>Chelicerata</taxon>
        <taxon>Arachnida</taxon>
        <taxon>Acari</taxon>
        <taxon>Acariformes</taxon>
        <taxon>Sarcoptiformes</taxon>
        <taxon>Astigmata</taxon>
        <taxon>Glycyphagoidea</taxon>
        <taxon>Echimyopodidae</taxon>
        <taxon>Blomia</taxon>
    </lineage>
</organism>
<dbReference type="Proteomes" id="UP001142055">
    <property type="component" value="Chromosome 1"/>
</dbReference>
<evidence type="ECO:0000313" key="2">
    <source>
        <dbReference type="EMBL" id="KAJ6221806.1"/>
    </source>
</evidence>
<dbReference type="AlphaFoldDB" id="A0A9Q0M9E9"/>
<gene>
    <name evidence="2" type="ORF">RDWZM_000351</name>
</gene>
<accession>A0A9Q0M9E9</accession>
<reference evidence="2" key="1">
    <citation type="submission" date="2022-12" db="EMBL/GenBank/DDBJ databases">
        <title>Genome assemblies of Blomia tropicalis.</title>
        <authorList>
            <person name="Cui Y."/>
        </authorList>
    </citation>
    <scope>NUCLEOTIDE SEQUENCE</scope>
    <source>
        <tissue evidence="2">Adult mites</tissue>
    </source>
</reference>
<proteinExistence type="predicted"/>
<evidence type="ECO:0000256" key="1">
    <source>
        <dbReference type="SAM" id="SignalP"/>
    </source>
</evidence>
<dbReference type="EMBL" id="JAPWDV010000001">
    <property type="protein sequence ID" value="KAJ6221806.1"/>
    <property type="molecule type" value="Genomic_DNA"/>
</dbReference>
<feature type="chain" id="PRO_5040115528" evidence="1">
    <location>
        <begin position="17"/>
        <end position="160"/>
    </location>
</feature>
<name>A0A9Q0M9E9_BLOTA</name>
<protein>
    <submittedName>
        <fullName evidence="2">Uncharacterized protein</fullName>
    </submittedName>
</protein>